<keyword evidence="2" id="KW-1185">Reference proteome</keyword>
<evidence type="ECO:0000313" key="2">
    <source>
        <dbReference type="Proteomes" id="UP000250163"/>
    </source>
</evidence>
<organism evidence="1 2">
    <name type="scientific">Moritella yayanosii</name>
    <dbReference type="NCBI Taxonomy" id="69539"/>
    <lineage>
        <taxon>Bacteria</taxon>
        <taxon>Pseudomonadati</taxon>
        <taxon>Pseudomonadota</taxon>
        <taxon>Gammaproteobacteria</taxon>
        <taxon>Alteromonadales</taxon>
        <taxon>Moritellaceae</taxon>
        <taxon>Moritella</taxon>
    </lineage>
</organism>
<name>A0A330LJU5_9GAMM</name>
<accession>A0A330LJU5</accession>
<dbReference type="Proteomes" id="UP000250163">
    <property type="component" value="Chromosome MORIYA"/>
</dbReference>
<evidence type="ECO:0000313" key="1">
    <source>
        <dbReference type="EMBL" id="SQD76879.1"/>
    </source>
</evidence>
<dbReference type="AlphaFoldDB" id="A0A330LJU5"/>
<dbReference type="OrthoDB" id="5365644at2"/>
<sequence length="218" mass="23901">MSLKPTILLTKINTKHTANKTTINRNLASLLFSFLVLLFSAQSFAYSYAAAGKEPLIEGREALLKALSANDYSAVQTAYDSMQKEFVYFNEHHGLAVDEQMQTAITNKDQQGVATALITTIKAEVMRRLDGAEQNINEYQVAKVLVVKSKLFIDLLAADLTADNRQQADKAIRGALASIGNPGVFGVGQKPADLTRYIEYRTSLQAALQFTLPDAPTK</sequence>
<dbReference type="EMBL" id="LS483250">
    <property type="protein sequence ID" value="SQD76879.1"/>
    <property type="molecule type" value="Genomic_DNA"/>
</dbReference>
<proteinExistence type="predicted"/>
<dbReference type="RefSeq" id="WP_112712242.1">
    <property type="nucleotide sequence ID" value="NZ_LS483250.1"/>
</dbReference>
<protein>
    <submittedName>
        <fullName evidence="1">Uncharacterized protein</fullName>
    </submittedName>
</protein>
<dbReference type="KEGG" id="mya:MORIYA_0401"/>
<gene>
    <name evidence="1" type="ORF">MORIYA_0401</name>
</gene>
<reference evidence="2" key="1">
    <citation type="submission" date="2018-05" db="EMBL/GenBank/DDBJ databases">
        <authorList>
            <person name="Cea G.-C."/>
            <person name="William W."/>
        </authorList>
    </citation>
    <scope>NUCLEOTIDE SEQUENCE [LARGE SCALE GENOMIC DNA]</scope>
    <source>
        <strain evidence="2">DB21MT 5</strain>
    </source>
</reference>